<dbReference type="AlphaFoldDB" id="A0A521F6N3"/>
<dbReference type="Pfam" id="PF02796">
    <property type="entry name" value="HTH_7"/>
    <property type="match status" value="1"/>
</dbReference>
<dbReference type="InterPro" id="IPR050639">
    <property type="entry name" value="SSR_resolvase"/>
</dbReference>
<dbReference type="EMBL" id="FXTB01000015">
    <property type="protein sequence ID" value="SMO91807.1"/>
    <property type="molecule type" value="Genomic_DNA"/>
</dbReference>
<evidence type="ECO:0000256" key="1">
    <source>
        <dbReference type="ARBA" id="ARBA00009913"/>
    </source>
</evidence>
<dbReference type="RefSeq" id="WP_142534750.1">
    <property type="nucleotide sequence ID" value="NZ_FXTB01000015.1"/>
</dbReference>
<dbReference type="InterPro" id="IPR006119">
    <property type="entry name" value="Resolv_N"/>
</dbReference>
<protein>
    <submittedName>
        <fullName evidence="8">Site-specific DNA recombinase</fullName>
    </submittedName>
</protein>
<evidence type="ECO:0000256" key="4">
    <source>
        <dbReference type="ARBA" id="ARBA00023125"/>
    </source>
</evidence>
<dbReference type="PROSITE" id="PS00398">
    <property type="entry name" value="RECOMBINASES_2"/>
    <property type="match status" value="1"/>
</dbReference>
<dbReference type="PANTHER" id="PTHR30461:SF2">
    <property type="entry name" value="SERINE RECOMBINASE PINE-RELATED"/>
    <property type="match status" value="1"/>
</dbReference>
<dbReference type="PANTHER" id="PTHR30461">
    <property type="entry name" value="DNA-INVERTASE FROM LAMBDOID PROPHAGE"/>
    <property type="match status" value="1"/>
</dbReference>
<evidence type="ECO:0000259" key="7">
    <source>
        <dbReference type="PROSITE" id="PS51736"/>
    </source>
</evidence>
<name>A0A521F6N3_SACCC</name>
<keyword evidence="3" id="KW-0230">DNA invertase</keyword>
<feature type="domain" description="Resolvase/invertase-type recombinase catalytic" evidence="7">
    <location>
        <begin position="1"/>
        <end position="133"/>
    </location>
</feature>
<keyword evidence="9" id="KW-1185">Reference proteome</keyword>
<dbReference type="OrthoDB" id="9797501at2"/>
<dbReference type="InterPro" id="IPR036162">
    <property type="entry name" value="Resolvase-like_N_sf"/>
</dbReference>
<feature type="active site" description="O-(5'-phospho-DNA)-serine intermediate" evidence="6">
    <location>
        <position position="9"/>
    </location>
</feature>
<dbReference type="Proteomes" id="UP000319040">
    <property type="component" value="Unassembled WGS sequence"/>
</dbReference>
<gene>
    <name evidence="8" type="ORF">SAMN06265379_11519</name>
</gene>
<dbReference type="GO" id="GO:0000150">
    <property type="term" value="F:DNA strand exchange activity"/>
    <property type="evidence" value="ECO:0007669"/>
    <property type="project" value="UniProtKB-KW"/>
</dbReference>
<keyword evidence="2" id="KW-0229">DNA integration</keyword>
<keyword evidence="4" id="KW-0238">DNA-binding</keyword>
<dbReference type="Pfam" id="PF00239">
    <property type="entry name" value="Resolvase"/>
    <property type="match status" value="1"/>
</dbReference>
<dbReference type="InterPro" id="IPR006120">
    <property type="entry name" value="Resolvase_HTH_dom"/>
</dbReference>
<dbReference type="SMART" id="SM00857">
    <property type="entry name" value="Resolvase"/>
    <property type="match status" value="1"/>
</dbReference>
<keyword evidence="5" id="KW-0233">DNA recombination</keyword>
<dbReference type="GO" id="GO:0003677">
    <property type="term" value="F:DNA binding"/>
    <property type="evidence" value="ECO:0007669"/>
    <property type="project" value="UniProtKB-KW"/>
</dbReference>
<proteinExistence type="inferred from homology"/>
<evidence type="ECO:0000256" key="6">
    <source>
        <dbReference type="PIRSR" id="PIRSR606118-50"/>
    </source>
</evidence>
<evidence type="ECO:0000256" key="5">
    <source>
        <dbReference type="ARBA" id="ARBA00023172"/>
    </source>
</evidence>
<accession>A0A521F6N3</accession>
<comment type="similarity">
    <text evidence="1">Belongs to the site-specific recombinase resolvase family.</text>
</comment>
<dbReference type="PROSITE" id="PS51736">
    <property type="entry name" value="RECOMBINASES_3"/>
    <property type="match status" value="1"/>
</dbReference>
<dbReference type="InterPro" id="IPR006118">
    <property type="entry name" value="Recombinase_CS"/>
</dbReference>
<dbReference type="Gene3D" id="3.40.50.1390">
    <property type="entry name" value="Resolvase, N-terminal catalytic domain"/>
    <property type="match status" value="1"/>
</dbReference>
<evidence type="ECO:0000313" key="8">
    <source>
        <dbReference type="EMBL" id="SMO91807.1"/>
    </source>
</evidence>
<evidence type="ECO:0000256" key="3">
    <source>
        <dbReference type="ARBA" id="ARBA00023100"/>
    </source>
</evidence>
<dbReference type="FunFam" id="3.40.50.1390:FF:000001">
    <property type="entry name" value="DNA recombinase"/>
    <property type="match status" value="1"/>
</dbReference>
<dbReference type="SUPFAM" id="SSF53041">
    <property type="entry name" value="Resolvase-like"/>
    <property type="match status" value="1"/>
</dbReference>
<dbReference type="CDD" id="cd03768">
    <property type="entry name" value="SR_ResInv"/>
    <property type="match status" value="1"/>
</dbReference>
<reference evidence="8 9" key="1">
    <citation type="submission" date="2017-05" db="EMBL/GenBank/DDBJ databases">
        <authorList>
            <person name="Varghese N."/>
            <person name="Submissions S."/>
        </authorList>
    </citation>
    <scope>NUCLEOTIDE SEQUENCE [LARGE SCALE GENOMIC DNA]</scope>
    <source>
        <strain evidence="8 9">DSM 27040</strain>
    </source>
</reference>
<dbReference type="GO" id="GO:0015074">
    <property type="term" value="P:DNA integration"/>
    <property type="evidence" value="ECO:0007669"/>
    <property type="project" value="UniProtKB-KW"/>
</dbReference>
<organism evidence="8 9">
    <name type="scientific">Saccharicrinis carchari</name>
    <dbReference type="NCBI Taxonomy" id="1168039"/>
    <lineage>
        <taxon>Bacteria</taxon>
        <taxon>Pseudomonadati</taxon>
        <taxon>Bacteroidota</taxon>
        <taxon>Bacteroidia</taxon>
        <taxon>Marinilabiliales</taxon>
        <taxon>Marinilabiliaceae</taxon>
        <taxon>Saccharicrinis</taxon>
    </lineage>
</organism>
<evidence type="ECO:0000256" key="2">
    <source>
        <dbReference type="ARBA" id="ARBA00022908"/>
    </source>
</evidence>
<sequence>MKIGYARISTKDQNLEMQTEALQKAGCEKIFKETQSAVKERPELQNMLAHLRKGDVLVVWKLDRLGRSLKHLIDLVTGFREKGIEFVSLNDSIDTTTVQGRLTFNIFASFAEFERELIRERTMAGLQAARERGRIGGRKKGLSPEAKRTAYACYQLWEDKSRTISEILKIVNVSRATFYRYIAWVKEQHEKK</sequence>
<evidence type="ECO:0000313" key="9">
    <source>
        <dbReference type="Proteomes" id="UP000319040"/>
    </source>
</evidence>